<evidence type="ECO:0000313" key="2">
    <source>
        <dbReference type="Proteomes" id="UP000566819"/>
    </source>
</evidence>
<protein>
    <submittedName>
        <fullName evidence="1">Uncharacterized protein</fullName>
    </submittedName>
</protein>
<sequence length="138" mass="15287">MHPRSLGMTASGAVRYPVPVAQQMQSVYSQVFPGTLRMDLRTRHHMASTADSVRPTRKQGHGKASVGIWTPPIYPRPYGPSYTIIAAQILEDIKRQAASDWSYPLPLTPHPVSRRHPGVPPFFAPSSTRMPLCLLKSS</sequence>
<dbReference type="EMBL" id="JAAMPI010002231">
    <property type="protein sequence ID" value="KAF4616253.1"/>
    <property type="molecule type" value="Genomic_DNA"/>
</dbReference>
<organism evidence="1 2">
    <name type="scientific">Cudoniella acicularis</name>
    <dbReference type="NCBI Taxonomy" id="354080"/>
    <lineage>
        <taxon>Eukaryota</taxon>
        <taxon>Fungi</taxon>
        <taxon>Dikarya</taxon>
        <taxon>Ascomycota</taxon>
        <taxon>Pezizomycotina</taxon>
        <taxon>Leotiomycetes</taxon>
        <taxon>Helotiales</taxon>
        <taxon>Tricladiaceae</taxon>
        <taxon>Cudoniella</taxon>
    </lineage>
</organism>
<reference evidence="1 2" key="1">
    <citation type="submission" date="2020-03" db="EMBL/GenBank/DDBJ databases">
        <title>Draft Genome Sequence of Cudoniella acicularis.</title>
        <authorList>
            <person name="Buettner E."/>
            <person name="Kellner H."/>
        </authorList>
    </citation>
    <scope>NUCLEOTIDE SEQUENCE [LARGE SCALE GENOMIC DNA]</scope>
    <source>
        <strain evidence="1 2">DSM 108380</strain>
    </source>
</reference>
<keyword evidence="2" id="KW-1185">Reference proteome</keyword>
<proteinExistence type="predicted"/>
<name>A0A8H4QS88_9HELO</name>
<dbReference type="AlphaFoldDB" id="A0A8H4QS88"/>
<evidence type="ECO:0000313" key="1">
    <source>
        <dbReference type="EMBL" id="KAF4616253.1"/>
    </source>
</evidence>
<comment type="caution">
    <text evidence="1">The sequence shown here is derived from an EMBL/GenBank/DDBJ whole genome shotgun (WGS) entry which is preliminary data.</text>
</comment>
<dbReference type="Proteomes" id="UP000566819">
    <property type="component" value="Unassembled WGS sequence"/>
</dbReference>
<accession>A0A8H4QS88</accession>
<gene>
    <name evidence="1" type="ORF">G7Y89_g15153</name>
</gene>